<accession>A0AAN7HSW3</accession>
<dbReference type="EMBL" id="MU857615">
    <property type="protein sequence ID" value="KAK4250263.1"/>
    <property type="molecule type" value="Genomic_DNA"/>
</dbReference>
<keyword evidence="3" id="KW-1185">Reference proteome</keyword>
<feature type="compositionally biased region" description="Basic and acidic residues" evidence="1">
    <location>
        <begin position="240"/>
        <end position="260"/>
    </location>
</feature>
<protein>
    <submittedName>
        <fullName evidence="2">Uncharacterized protein</fullName>
    </submittedName>
</protein>
<feature type="compositionally biased region" description="Basic and acidic residues" evidence="1">
    <location>
        <begin position="210"/>
        <end position="219"/>
    </location>
</feature>
<evidence type="ECO:0000313" key="3">
    <source>
        <dbReference type="Proteomes" id="UP001303647"/>
    </source>
</evidence>
<feature type="compositionally biased region" description="Basic residues" evidence="1">
    <location>
        <begin position="220"/>
        <end position="239"/>
    </location>
</feature>
<feature type="compositionally biased region" description="Basic residues" evidence="1">
    <location>
        <begin position="261"/>
        <end position="276"/>
    </location>
</feature>
<reference evidence="2" key="2">
    <citation type="submission" date="2023-05" db="EMBL/GenBank/DDBJ databases">
        <authorList>
            <consortium name="Lawrence Berkeley National Laboratory"/>
            <person name="Steindorff A."/>
            <person name="Hensen N."/>
            <person name="Bonometti L."/>
            <person name="Westerberg I."/>
            <person name="Brannstrom I.O."/>
            <person name="Guillou S."/>
            <person name="Cros-Aarteil S."/>
            <person name="Calhoun S."/>
            <person name="Haridas S."/>
            <person name="Kuo A."/>
            <person name="Mondo S."/>
            <person name="Pangilinan J."/>
            <person name="Riley R."/>
            <person name="Labutti K."/>
            <person name="Andreopoulos B."/>
            <person name="Lipzen A."/>
            <person name="Chen C."/>
            <person name="Yanf M."/>
            <person name="Daum C."/>
            <person name="Ng V."/>
            <person name="Clum A."/>
            <person name="Ohm R."/>
            <person name="Martin F."/>
            <person name="Silar P."/>
            <person name="Natvig D."/>
            <person name="Lalanne C."/>
            <person name="Gautier V."/>
            <person name="Ament-Velasquez S.L."/>
            <person name="Kruys A."/>
            <person name="Hutchinson M.I."/>
            <person name="Powell A.J."/>
            <person name="Barry K."/>
            <person name="Miller A.N."/>
            <person name="Grigoriev I.V."/>
            <person name="Debuchy R."/>
            <person name="Gladieux P."/>
            <person name="Thoren M.H."/>
            <person name="Johannesson H."/>
        </authorList>
    </citation>
    <scope>NUCLEOTIDE SEQUENCE</scope>
    <source>
        <strain evidence="2">CBS 359.72</strain>
    </source>
</reference>
<name>A0AAN7HSW3_9PEZI</name>
<proteinExistence type="predicted"/>
<feature type="region of interest" description="Disordered" evidence="1">
    <location>
        <begin position="49"/>
        <end position="100"/>
    </location>
</feature>
<feature type="compositionally biased region" description="Basic and acidic residues" evidence="1">
    <location>
        <begin position="1"/>
        <end position="26"/>
    </location>
</feature>
<organism evidence="2 3">
    <name type="scientific">Corynascus novoguineensis</name>
    <dbReference type="NCBI Taxonomy" id="1126955"/>
    <lineage>
        <taxon>Eukaryota</taxon>
        <taxon>Fungi</taxon>
        <taxon>Dikarya</taxon>
        <taxon>Ascomycota</taxon>
        <taxon>Pezizomycotina</taxon>
        <taxon>Sordariomycetes</taxon>
        <taxon>Sordariomycetidae</taxon>
        <taxon>Sordariales</taxon>
        <taxon>Chaetomiaceae</taxon>
        <taxon>Corynascus</taxon>
    </lineage>
</organism>
<feature type="region of interest" description="Disordered" evidence="1">
    <location>
        <begin position="1"/>
        <end position="33"/>
    </location>
</feature>
<feature type="compositionally biased region" description="Basic and acidic residues" evidence="1">
    <location>
        <begin position="81"/>
        <end position="96"/>
    </location>
</feature>
<reference evidence="2" key="1">
    <citation type="journal article" date="2023" name="Mol. Phylogenet. Evol.">
        <title>Genome-scale phylogeny and comparative genomics of the fungal order Sordariales.</title>
        <authorList>
            <person name="Hensen N."/>
            <person name="Bonometti L."/>
            <person name="Westerberg I."/>
            <person name="Brannstrom I.O."/>
            <person name="Guillou S."/>
            <person name="Cros-Aarteil S."/>
            <person name="Calhoun S."/>
            <person name="Haridas S."/>
            <person name="Kuo A."/>
            <person name="Mondo S."/>
            <person name="Pangilinan J."/>
            <person name="Riley R."/>
            <person name="LaButti K."/>
            <person name="Andreopoulos B."/>
            <person name="Lipzen A."/>
            <person name="Chen C."/>
            <person name="Yan M."/>
            <person name="Daum C."/>
            <person name="Ng V."/>
            <person name="Clum A."/>
            <person name="Steindorff A."/>
            <person name="Ohm R.A."/>
            <person name="Martin F."/>
            <person name="Silar P."/>
            <person name="Natvig D.O."/>
            <person name="Lalanne C."/>
            <person name="Gautier V."/>
            <person name="Ament-Velasquez S.L."/>
            <person name="Kruys A."/>
            <person name="Hutchinson M.I."/>
            <person name="Powell A.J."/>
            <person name="Barry K."/>
            <person name="Miller A.N."/>
            <person name="Grigoriev I.V."/>
            <person name="Debuchy R."/>
            <person name="Gladieux P."/>
            <person name="Hiltunen Thoren M."/>
            <person name="Johannesson H."/>
        </authorList>
    </citation>
    <scope>NUCLEOTIDE SEQUENCE</scope>
    <source>
        <strain evidence="2">CBS 359.72</strain>
    </source>
</reference>
<dbReference type="AlphaFoldDB" id="A0AAN7HSW3"/>
<gene>
    <name evidence="2" type="ORF">C7999DRAFT_38775</name>
</gene>
<evidence type="ECO:0000313" key="2">
    <source>
        <dbReference type="EMBL" id="KAK4250263.1"/>
    </source>
</evidence>
<dbReference type="Proteomes" id="UP001303647">
    <property type="component" value="Unassembled WGS sequence"/>
</dbReference>
<dbReference type="InterPro" id="IPR018555">
    <property type="entry name" value="C630.06c-like"/>
</dbReference>
<sequence>MFEIPDAKRVRREQLYDSSSERHSSPEADDEETAALRAKLNARLSGLLSLNIPPPTAAPAAAEDLSALNHHPQAEEADDDNDHKQPGEKEQAEFEFRLFSTPAVTTATTTDATAGAAQPPPLPKVVLVPDEVEEAYDGPAISRRPLSCYIRGELSTREREQFQVAAVSGRDVLAWAAQRAWGLEVPWRVTRVTVSVGKIGGKGTASAVVDRGEGGGEGRNRKKTRPGKKKRIVLRKRDKIKKEKEAEAEKLKMSKEEHLREKKKRLNREKKLKRRQKEREKKMAAKGAAAGGQTGAADSASEGSDGEE</sequence>
<evidence type="ECO:0000256" key="1">
    <source>
        <dbReference type="SAM" id="MobiDB-lite"/>
    </source>
</evidence>
<comment type="caution">
    <text evidence="2">The sequence shown here is derived from an EMBL/GenBank/DDBJ whole genome shotgun (WGS) entry which is preliminary data.</text>
</comment>
<dbReference type="Pfam" id="PF09428">
    <property type="entry name" value="DUF2011"/>
    <property type="match status" value="1"/>
</dbReference>
<feature type="region of interest" description="Disordered" evidence="1">
    <location>
        <begin position="202"/>
        <end position="308"/>
    </location>
</feature>